<feature type="coiled-coil region" evidence="2">
    <location>
        <begin position="477"/>
        <end position="504"/>
    </location>
</feature>
<evidence type="ECO:0000256" key="1">
    <source>
        <dbReference type="ARBA" id="ARBA00023172"/>
    </source>
</evidence>
<feature type="region of interest" description="Disordered" evidence="3">
    <location>
        <begin position="542"/>
        <end position="565"/>
    </location>
</feature>
<dbReference type="EMBL" id="JAGINP010000054">
    <property type="protein sequence ID" value="MBP2297306.1"/>
    <property type="molecule type" value="Genomic_DNA"/>
</dbReference>
<dbReference type="SUPFAM" id="SSF56349">
    <property type="entry name" value="DNA breaking-rejoining enzymes"/>
    <property type="match status" value="1"/>
</dbReference>
<dbReference type="Gene3D" id="1.10.443.10">
    <property type="entry name" value="Intergrase catalytic core"/>
    <property type="match status" value="1"/>
</dbReference>
<name>A0ABS4SXN1_9PROT</name>
<feature type="domain" description="Tyr recombinase" evidence="4">
    <location>
        <begin position="210"/>
        <end position="410"/>
    </location>
</feature>
<gene>
    <name evidence="5" type="ORF">J2851_007128</name>
</gene>
<dbReference type="PROSITE" id="PS51898">
    <property type="entry name" value="TYR_RECOMBINASE"/>
    <property type="match status" value="1"/>
</dbReference>
<dbReference type="InterPro" id="IPR013762">
    <property type="entry name" value="Integrase-like_cat_sf"/>
</dbReference>
<sequence>MNEVGLSTTIDTPEAITRDESGSRVITRHNYRCQNSMPANELAFILVLLRERMKPLERRDLILMRDLYPEEEIAEAPRRESYIHFYGFRLDWLRHAARHFILSKINHRELRPTSLPGFISRLQLLETCLREEHADPQIEHVTESFIRERFLNWGNTRKCVGKNWYADVCNLVRYASCYLADRGWPNLMLDKRDLRRVEGMWPGGRGYQLKVTERTIPDDIIEQMFQKLDSLDPVLKRLLILGRYTGMRSADLHALDFDCLKDDPDDPRFMILTFYQSKVQRWNTKPLLREDAAHALVIMTIREQQTEVRQQWEHETKYLFPTRTGDGETTLTGGYTRDAIKKWMLTEGIRTKDGVFWEFGWHGLRHFHGTELALQGHDIALIQMELGHGSADMTMVYINRRLHLKKKALLEKGGGRFIDIKGQVDNKMAALAVRRDATLAVDVPGGLCSLPGQLGEWCEHNRACMTCIHFRADVDQLAFFDQEYAAITDTIARLKQEVAEYRQQGRTRMAEIGEKRLAHNQALFINLTTIIATIKAEGSYRGDTRKYQRPTGSNGGEAHPQAPGR</sequence>
<evidence type="ECO:0000313" key="6">
    <source>
        <dbReference type="Proteomes" id="UP000781958"/>
    </source>
</evidence>
<keyword evidence="2" id="KW-0175">Coiled coil</keyword>
<evidence type="ECO:0000313" key="5">
    <source>
        <dbReference type="EMBL" id="MBP2297306.1"/>
    </source>
</evidence>
<proteinExistence type="predicted"/>
<dbReference type="InterPro" id="IPR011010">
    <property type="entry name" value="DNA_brk_join_enz"/>
</dbReference>
<evidence type="ECO:0000256" key="2">
    <source>
        <dbReference type="SAM" id="Coils"/>
    </source>
</evidence>
<evidence type="ECO:0000256" key="3">
    <source>
        <dbReference type="SAM" id="MobiDB-lite"/>
    </source>
</evidence>
<dbReference type="Pfam" id="PF00589">
    <property type="entry name" value="Phage_integrase"/>
    <property type="match status" value="1"/>
</dbReference>
<keyword evidence="6" id="KW-1185">Reference proteome</keyword>
<dbReference type="RefSeq" id="WP_209774039.1">
    <property type="nucleotide sequence ID" value="NZ_JAGINP010000054.1"/>
</dbReference>
<protein>
    <submittedName>
        <fullName evidence="5">Integrase</fullName>
    </submittedName>
</protein>
<evidence type="ECO:0000259" key="4">
    <source>
        <dbReference type="PROSITE" id="PS51898"/>
    </source>
</evidence>
<comment type="caution">
    <text evidence="5">The sequence shown here is derived from an EMBL/GenBank/DDBJ whole genome shotgun (WGS) entry which is preliminary data.</text>
</comment>
<organism evidence="5 6">
    <name type="scientific">Azospirillum rugosum</name>
    <dbReference type="NCBI Taxonomy" id="416170"/>
    <lineage>
        <taxon>Bacteria</taxon>
        <taxon>Pseudomonadati</taxon>
        <taxon>Pseudomonadota</taxon>
        <taxon>Alphaproteobacteria</taxon>
        <taxon>Rhodospirillales</taxon>
        <taxon>Azospirillaceae</taxon>
        <taxon>Azospirillum</taxon>
    </lineage>
</organism>
<accession>A0ABS4SXN1</accession>
<dbReference type="Proteomes" id="UP000781958">
    <property type="component" value="Unassembled WGS sequence"/>
</dbReference>
<dbReference type="InterPro" id="IPR002104">
    <property type="entry name" value="Integrase_catalytic"/>
</dbReference>
<keyword evidence="1" id="KW-0233">DNA recombination</keyword>
<reference evidence="5 6" key="1">
    <citation type="submission" date="2021-03" db="EMBL/GenBank/DDBJ databases">
        <title>Genomic Encyclopedia of Type Strains, Phase III (KMG-III): the genomes of soil and plant-associated and newly described type strains.</title>
        <authorList>
            <person name="Whitman W."/>
        </authorList>
    </citation>
    <scope>NUCLEOTIDE SEQUENCE [LARGE SCALE GENOMIC DNA]</scope>
    <source>
        <strain evidence="5 6">IMMIB AFH-6</strain>
    </source>
</reference>